<dbReference type="Proteomes" id="UP000055024">
    <property type="component" value="Unassembled WGS sequence"/>
</dbReference>
<feature type="compositionally biased region" description="Low complexity" evidence="1">
    <location>
        <begin position="195"/>
        <end position="205"/>
    </location>
</feature>
<dbReference type="Pfam" id="PF00564">
    <property type="entry name" value="PB1"/>
    <property type="match status" value="1"/>
</dbReference>
<feature type="non-terminal residue" evidence="3">
    <location>
        <position position="1"/>
    </location>
</feature>
<feature type="compositionally biased region" description="Polar residues" evidence="1">
    <location>
        <begin position="206"/>
        <end position="217"/>
    </location>
</feature>
<keyword evidence="4" id="KW-1185">Reference proteome</keyword>
<dbReference type="GO" id="GO:0048208">
    <property type="term" value="P:COPII vesicle coating"/>
    <property type="evidence" value="ECO:0007669"/>
    <property type="project" value="InterPro"/>
</dbReference>
<dbReference type="PROSITE" id="PS51745">
    <property type="entry name" value="PB1"/>
    <property type="match status" value="1"/>
</dbReference>
<feature type="compositionally biased region" description="Polar residues" evidence="1">
    <location>
        <begin position="457"/>
        <end position="475"/>
    </location>
</feature>
<dbReference type="GO" id="GO:0042802">
    <property type="term" value="F:identical protein binding"/>
    <property type="evidence" value="ECO:0007669"/>
    <property type="project" value="InterPro"/>
</dbReference>
<dbReference type="InterPro" id="IPR053793">
    <property type="entry name" value="PB1-like"/>
</dbReference>
<dbReference type="OrthoDB" id="1594986at2759"/>
<dbReference type="GO" id="GO:0070971">
    <property type="term" value="C:endoplasmic reticulum exit site"/>
    <property type="evidence" value="ECO:0007669"/>
    <property type="project" value="TreeGrafter"/>
</dbReference>
<sequence>SNYCNACASEYTVACWYRQSWSIGIRCYVDDFLILLLYEFLLSACHFSENKNNVRMVSDNLKTPYGVDYSKTLIIKVKLGDDIRKIPIPNDDITYDELVLMMQRVFKDKLSATDDVTVKYIDDDGDLVTILDSSDLAFAIQCHRVLRLTLLVRESSTEMKTDTAIEIVRSLEVIRDSAIDVLEKIERCSLLTSSGRSVSSQTDSQPTVGEDSSSVDLSKQGMEFDPLQQGGCKVEEVSELLAKAHEGGSLTPSRSNTPNQLPAQAAIYAIKESVATIQPSVQQVVHPAQQQFHSTAEAMRGAEMRTLPTATQPTGHLSFQPNPRDQMFHSQLNTIGYVSGQQPPTQAVPGQMVARPLNTNTDHAIQQPHLHPMNTGYAAPYLQKSIRHDYSPAIQPQQQQQQQQQQPPPPPPPPTQQQQQMAGVAMLPPQPDQHTPGMPPIPPQMYRSVPPGVNPFARTTQGMQQSYIQPTFMASQQQQHHQQQQQNN</sequence>
<proteinExistence type="predicted"/>
<dbReference type="SUPFAM" id="SSF54277">
    <property type="entry name" value="CAD &amp; PB1 domains"/>
    <property type="match status" value="1"/>
</dbReference>
<dbReference type="Gene3D" id="3.10.20.90">
    <property type="entry name" value="Phosphatidylinositol 3-kinase Catalytic Subunit, Chain A, domain 1"/>
    <property type="match status" value="1"/>
</dbReference>
<feature type="domain" description="PB1" evidence="2">
    <location>
        <begin position="72"/>
        <end position="153"/>
    </location>
</feature>
<protein>
    <submittedName>
        <fullName evidence="3">Protein TFG</fullName>
    </submittedName>
</protein>
<dbReference type="CDD" id="cd06401">
    <property type="entry name" value="PB1_TFG"/>
    <property type="match status" value="1"/>
</dbReference>
<organism evidence="3 4">
    <name type="scientific">Trichinella zimbabwensis</name>
    <dbReference type="NCBI Taxonomy" id="268475"/>
    <lineage>
        <taxon>Eukaryota</taxon>
        <taxon>Metazoa</taxon>
        <taxon>Ecdysozoa</taxon>
        <taxon>Nematoda</taxon>
        <taxon>Enoplea</taxon>
        <taxon>Dorylaimia</taxon>
        <taxon>Trichinellida</taxon>
        <taxon>Trichinellidae</taxon>
        <taxon>Trichinella</taxon>
    </lineage>
</organism>
<dbReference type="STRING" id="268475.A0A0V1HCZ3"/>
<dbReference type="AlphaFoldDB" id="A0A0V1HCZ3"/>
<dbReference type="PANTHER" id="PTHR15335:SF7">
    <property type="entry name" value="PROTEIN TFG"/>
    <property type="match status" value="1"/>
</dbReference>
<gene>
    <name evidence="3" type="primary">TFG</name>
    <name evidence="3" type="ORF">T11_16681</name>
</gene>
<dbReference type="EMBL" id="JYDP01000085">
    <property type="protein sequence ID" value="KRZ08558.1"/>
    <property type="molecule type" value="Genomic_DNA"/>
</dbReference>
<evidence type="ECO:0000313" key="4">
    <source>
        <dbReference type="Proteomes" id="UP000055024"/>
    </source>
</evidence>
<dbReference type="SMART" id="SM00666">
    <property type="entry name" value="PB1"/>
    <property type="match status" value="1"/>
</dbReference>
<evidence type="ECO:0000256" key="1">
    <source>
        <dbReference type="SAM" id="MobiDB-lite"/>
    </source>
</evidence>
<dbReference type="InterPro" id="IPR033512">
    <property type="entry name" value="TFG"/>
</dbReference>
<evidence type="ECO:0000259" key="2">
    <source>
        <dbReference type="PROSITE" id="PS51745"/>
    </source>
</evidence>
<feature type="compositionally biased region" description="Low complexity" evidence="1">
    <location>
        <begin position="395"/>
        <end position="405"/>
    </location>
</feature>
<reference evidence="3 4" key="1">
    <citation type="submission" date="2015-01" db="EMBL/GenBank/DDBJ databases">
        <title>Evolution of Trichinella species and genotypes.</title>
        <authorList>
            <person name="Korhonen P.K."/>
            <person name="Edoardo P."/>
            <person name="Giuseppe L.R."/>
            <person name="Gasser R.B."/>
        </authorList>
    </citation>
    <scope>NUCLEOTIDE SEQUENCE [LARGE SCALE GENOMIC DNA]</scope>
    <source>
        <strain evidence="3">ISS1029</strain>
    </source>
</reference>
<feature type="compositionally biased region" description="Low complexity" evidence="1">
    <location>
        <begin position="476"/>
        <end position="488"/>
    </location>
</feature>
<name>A0A0V1HCZ3_9BILA</name>
<feature type="region of interest" description="Disordered" evidence="1">
    <location>
        <begin position="195"/>
        <end position="217"/>
    </location>
</feature>
<dbReference type="InterPro" id="IPR034857">
    <property type="entry name" value="PB1_TFG"/>
</dbReference>
<evidence type="ECO:0000313" key="3">
    <source>
        <dbReference type="EMBL" id="KRZ08558.1"/>
    </source>
</evidence>
<accession>A0A0V1HCZ3</accession>
<dbReference type="PANTHER" id="PTHR15335">
    <property type="entry name" value="PROTEIN TFG"/>
    <property type="match status" value="1"/>
</dbReference>
<feature type="compositionally biased region" description="Pro residues" evidence="1">
    <location>
        <begin position="406"/>
        <end position="415"/>
    </location>
</feature>
<comment type="caution">
    <text evidence="3">The sequence shown here is derived from an EMBL/GenBank/DDBJ whole genome shotgun (WGS) entry which is preliminary data.</text>
</comment>
<feature type="region of interest" description="Disordered" evidence="1">
    <location>
        <begin position="392"/>
        <end position="488"/>
    </location>
</feature>
<dbReference type="InterPro" id="IPR000270">
    <property type="entry name" value="PB1_dom"/>
</dbReference>